<sequence length="98" mass="11228">MIDMLSDFAFWLRDVISDIAQFFIDMFLNILDWIWSAFIGLLDTLPIASTVTQASSLFSAIPASVWYFMNVFQIPLGITFVLSGYLIRFLIRRLPIVG</sequence>
<gene>
    <name evidence="2" type="ORF">ATI14_4777</name>
    <name evidence="3" type="ORF">ATI14_4787</name>
</gene>
<dbReference type="Pfam" id="PF10734">
    <property type="entry name" value="DUF2523"/>
    <property type="match status" value="1"/>
</dbReference>
<feature type="transmembrane region" description="Helical" evidence="1">
    <location>
        <begin position="22"/>
        <end position="45"/>
    </location>
</feature>
<proteinExistence type="predicted"/>
<dbReference type="InterPro" id="IPR019670">
    <property type="entry name" value="DUF2523"/>
</dbReference>
<keyword evidence="1" id="KW-1133">Transmembrane helix</keyword>
<organism evidence="3 4">
    <name type="scientific">Pseudomonas tolaasii NCPPB 2192</name>
    <dbReference type="NCBI Taxonomy" id="564423"/>
    <lineage>
        <taxon>Bacteria</taxon>
        <taxon>Pseudomonadati</taxon>
        <taxon>Pseudomonadota</taxon>
        <taxon>Gammaproteobacteria</taxon>
        <taxon>Pseudomonadales</taxon>
        <taxon>Pseudomonadaceae</taxon>
        <taxon>Pseudomonas</taxon>
    </lineage>
</organism>
<dbReference type="EMBL" id="PHHD01000001">
    <property type="protein sequence ID" value="PKA77729.1"/>
    <property type="molecule type" value="Genomic_DNA"/>
</dbReference>
<dbReference type="Proteomes" id="UP000232891">
    <property type="component" value="Unassembled WGS sequence"/>
</dbReference>
<protein>
    <submittedName>
        <fullName evidence="3">Uncharacterized protein DUF2523</fullName>
    </submittedName>
</protein>
<reference evidence="3 4" key="1">
    <citation type="submission" date="2017-11" db="EMBL/GenBank/DDBJ databases">
        <title>Genome sequencing of a diverse group of Pseudomonas species.</title>
        <authorList>
            <person name="Loper J."/>
        </authorList>
    </citation>
    <scope>NUCLEOTIDE SEQUENCE [LARGE SCALE GENOMIC DNA]</scope>
    <source>
        <strain evidence="3 4">NCPPB 2192</strain>
    </source>
</reference>
<accession>A0ABX4QLL5</accession>
<evidence type="ECO:0000256" key="1">
    <source>
        <dbReference type="SAM" id="Phobius"/>
    </source>
</evidence>
<dbReference type="EMBL" id="PHHD01000001">
    <property type="protein sequence ID" value="PKA77719.1"/>
    <property type="molecule type" value="Genomic_DNA"/>
</dbReference>
<keyword evidence="4" id="KW-1185">Reference proteome</keyword>
<comment type="caution">
    <text evidence="3">The sequence shown here is derived from an EMBL/GenBank/DDBJ whole genome shotgun (WGS) entry which is preliminary data.</text>
</comment>
<keyword evidence="1" id="KW-0472">Membrane</keyword>
<evidence type="ECO:0000313" key="2">
    <source>
        <dbReference type="EMBL" id="PKA77719.1"/>
    </source>
</evidence>
<keyword evidence="1" id="KW-0812">Transmembrane</keyword>
<evidence type="ECO:0000313" key="4">
    <source>
        <dbReference type="Proteomes" id="UP000232891"/>
    </source>
</evidence>
<feature type="transmembrane region" description="Helical" evidence="1">
    <location>
        <begin position="65"/>
        <end position="87"/>
    </location>
</feature>
<name>A0ABX4QLL5_PSETO</name>
<evidence type="ECO:0000313" key="3">
    <source>
        <dbReference type="EMBL" id="PKA77729.1"/>
    </source>
</evidence>